<evidence type="ECO:0000256" key="9">
    <source>
        <dbReference type="RuleBase" id="RU003612"/>
    </source>
</evidence>
<keyword evidence="2 8" id="KW-0997">Cell inner membrane</keyword>
<sequence>MDNLRLILFISGILVIAAIYAWEVFRERRANARFQRHEEPDVFDSTSSPQDRSTSSPQDRGIPNDPSSPGSGFPPPMDVSENKPATAIDTTTATDTQYWDRLANETDDRVALGDLDTLDNIDVEDKSGLSVAADDSSVTPVEKVVDPVDPLGGGDDATDTAAHFEEADGRRSFIEKFRIKKSRAGKDDIEKDHGGNEPPGKRLFITLTIIAKSDQRFGGREIREQFEKVDMRLGHMQVFHHFGMADQQTEQPVFSGADILEPGTFDPDHIDGHSTKGLALFMQLPGPLDGCVAFELMLNVAQQLAKSLDGDLCDDTRSTLTTQSANHLRERIEESKRKQLV</sequence>
<dbReference type="InterPro" id="IPR036765">
    <property type="entry name" value="ZipA_FtsZ-bd_C_sf"/>
</dbReference>
<keyword evidence="6 8" id="KW-0472">Membrane</keyword>
<evidence type="ECO:0000313" key="12">
    <source>
        <dbReference type="EMBL" id="VFJ98617.1"/>
    </source>
</evidence>
<dbReference type="EMBL" id="CAADFH010000086">
    <property type="protein sequence ID" value="VFJ98617.1"/>
    <property type="molecule type" value="Genomic_DNA"/>
</dbReference>
<gene>
    <name evidence="8" type="primary">zipA</name>
    <name evidence="12" type="ORF">BECKLFY1418A_GA0070994_10863</name>
</gene>
<evidence type="ECO:0000256" key="2">
    <source>
        <dbReference type="ARBA" id="ARBA00022519"/>
    </source>
</evidence>
<dbReference type="PANTHER" id="PTHR38685:SF1">
    <property type="entry name" value="CELL DIVISION PROTEIN ZIPA"/>
    <property type="match status" value="1"/>
</dbReference>
<keyword evidence="3 8" id="KW-0132">Cell division</keyword>
<dbReference type="HAMAP" id="MF_00509">
    <property type="entry name" value="ZipA"/>
    <property type="match status" value="1"/>
</dbReference>
<reference evidence="12" key="1">
    <citation type="submission" date="2019-02" db="EMBL/GenBank/DDBJ databases">
        <authorList>
            <person name="Gruber-Vodicka R. H."/>
            <person name="Seah K. B. B."/>
        </authorList>
    </citation>
    <scope>NUCLEOTIDE SEQUENCE</scope>
    <source>
        <strain evidence="12">BECK_M6</strain>
    </source>
</reference>
<dbReference type="PANTHER" id="PTHR38685">
    <property type="entry name" value="CELL DIVISION PROTEIN ZIPA"/>
    <property type="match status" value="1"/>
</dbReference>
<dbReference type="Gene3D" id="3.30.1400.10">
    <property type="entry name" value="ZipA, C-terminal FtsZ-binding domain"/>
    <property type="match status" value="1"/>
</dbReference>
<dbReference type="GO" id="GO:0000917">
    <property type="term" value="P:division septum assembly"/>
    <property type="evidence" value="ECO:0007669"/>
    <property type="project" value="TreeGrafter"/>
</dbReference>
<name>A0A450V1E0_9GAMM</name>
<evidence type="ECO:0000256" key="1">
    <source>
        <dbReference type="ARBA" id="ARBA00022475"/>
    </source>
</evidence>
<dbReference type="GO" id="GO:0032153">
    <property type="term" value="C:cell division site"/>
    <property type="evidence" value="ECO:0007669"/>
    <property type="project" value="UniProtKB-UniRule"/>
</dbReference>
<accession>A0A450V1E0</accession>
<evidence type="ECO:0000256" key="3">
    <source>
        <dbReference type="ARBA" id="ARBA00022618"/>
    </source>
</evidence>
<evidence type="ECO:0000256" key="10">
    <source>
        <dbReference type="SAM" id="MobiDB-lite"/>
    </source>
</evidence>
<dbReference type="InterPro" id="IPR011919">
    <property type="entry name" value="Cell_div_ZipA"/>
</dbReference>
<feature type="region of interest" description="Disordered" evidence="10">
    <location>
        <begin position="37"/>
        <end position="92"/>
    </location>
</feature>
<evidence type="ECO:0000256" key="5">
    <source>
        <dbReference type="ARBA" id="ARBA00022989"/>
    </source>
</evidence>
<comment type="similarity">
    <text evidence="8 9">Belongs to the ZipA family.</text>
</comment>
<evidence type="ECO:0000256" key="7">
    <source>
        <dbReference type="ARBA" id="ARBA00023306"/>
    </source>
</evidence>
<dbReference type="AlphaFoldDB" id="A0A450V1E0"/>
<feature type="domain" description="ZipA C-terminal FtsZ-binding" evidence="11">
    <location>
        <begin position="201"/>
        <end position="332"/>
    </location>
</feature>
<evidence type="ECO:0000256" key="6">
    <source>
        <dbReference type="ARBA" id="ARBA00023136"/>
    </source>
</evidence>
<keyword evidence="7 8" id="KW-0131">Cell cycle</keyword>
<comment type="subunit">
    <text evidence="8">Interacts with FtsZ via their C-terminal domains.</text>
</comment>
<feature type="compositionally biased region" description="Low complexity" evidence="10">
    <location>
        <begin position="44"/>
        <end position="58"/>
    </location>
</feature>
<keyword evidence="1 8" id="KW-1003">Cell membrane</keyword>
<evidence type="ECO:0000256" key="8">
    <source>
        <dbReference type="HAMAP-Rule" id="MF_00509"/>
    </source>
</evidence>
<dbReference type="NCBIfam" id="TIGR02205">
    <property type="entry name" value="septum_zipA"/>
    <property type="match status" value="1"/>
</dbReference>
<proteinExistence type="inferred from homology"/>
<dbReference type="Pfam" id="PF04354">
    <property type="entry name" value="ZipA_C"/>
    <property type="match status" value="1"/>
</dbReference>
<keyword evidence="4 8" id="KW-0812">Transmembrane</keyword>
<dbReference type="GO" id="GO:0043093">
    <property type="term" value="P:FtsZ-dependent cytokinesis"/>
    <property type="evidence" value="ECO:0007669"/>
    <property type="project" value="UniProtKB-UniRule"/>
</dbReference>
<dbReference type="SUPFAM" id="SSF64383">
    <property type="entry name" value="Cell-division protein ZipA, C-terminal domain"/>
    <property type="match status" value="1"/>
</dbReference>
<evidence type="ECO:0000259" key="11">
    <source>
        <dbReference type="SMART" id="SM00771"/>
    </source>
</evidence>
<dbReference type="GO" id="GO:0005886">
    <property type="term" value="C:plasma membrane"/>
    <property type="evidence" value="ECO:0007669"/>
    <property type="project" value="UniProtKB-SubCell"/>
</dbReference>
<comment type="function">
    <text evidence="8 9">Essential cell division protein that stabilizes the FtsZ protofilaments by cross-linking them and that serves as a cytoplasmic membrane anchor for the Z ring. Also required for the recruitment to the septal ring of downstream cell division proteins.</text>
</comment>
<dbReference type="InterPro" id="IPR007449">
    <property type="entry name" value="ZipA_FtsZ-bd_C"/>
</dbReference>
<organism evidence="12">
    <name type="scientific">Candidatus Kentrum sp. LFY</name>
    <dbReference type="NCBI Taxonomy" id="2126342"/>
    <lineage>
        <taxon>Bacteria</taxon>
        <taxon>Pseudomonadati</taxon>
        <taxon>Pseudomonadota</taxon>
        <taxon>Gammaproteobacteria</taxon>
        <taxon>Candidatus Kentrum</taxon>
    </lineage>
</organism>
<dbReference type="SMART" id="SM00771">
    <property type="entry name" value="ZipA_C"/>
    <property type="match status" value="1"/>
</dbReference>
<comment type="subcellular location">
    <subcellularLocation>
        <location evidence="8">Cell inner membrane</location>
        <topology evidence="8">Single-pass type I membrane protein</topology>
    </subcellularLocation>
    <text evidence="8">Localizes to the Z ring in an FtsZ-dependent manner.</text>
</comment>
<feature type="transmembrane region" description="Helical" evidence="8">
    <location>
        <begin position="6"/>
        <end position="25"/>
    </location>
</feature>
<keyword evidence="5 8" id="KW-1133">Transmembrane helix</keyword>
<protein>
    <recommendedName>
        <fullName evidence="8 9">Cell division protein ZipA</fullName>
    </recommendedName>
</protein>
<evidence type="ECO:0000256" key="4">
    <source>
        <dbReference type="ARBA" id="ARBA00022692"/>
    </source>
</evidence>